<feature type="transmembrane region" description="Helical" evidence="1">
    <location>
        <begin position="40"/>
        <end position="61"/>
    </location>
</feature>
<dbReference type="EMBL" id="JAHRHJ020000003">
    <property type="protein sequence ID" value="KAH9322161.1"/>
    <property type="molecule type" value="Genomic_DNA"/>
</dbReference>
<dbReference type="Proteomes" id="UP000824469">
    <property type="component" value="Unassembled WGS sequence"/>
</dbReference>
<keyword evidence="1" id="KW-0812">Transmembrane</keyword>
<organism evidence="2 3">
    <name type="scientific">Taxus chinensis</name>
    <name type="common">Chinese yew</name>
    <name type="synonym">Taxus wallichiana var. chinensis</name>
    <dbReference type="NCBI Taxonomy" id="29808"/>
    <lineage>
        <taxon>Eukaryota</taxon>
        <taxon>Viridiplantae</taxon>
        <taxon>Streptophyta</taxon>
        <taxon>Embryophyta</taxon>
        <taxon>Tracheophyta</taxon>
        <taxon>Spermatophyta</taxon>
        <taxon>Pinopsida</taxon>
        <taxon>Pinidae</taxon>
        <taxon>Conifers II</taxon>
        <taxon>Cupressales</taxon>
        <taxon>Taxaceae</taxon>
        <taxon>Taxus</taxon>
    </lineage>
</organism>
<keyword evidence="1" id="KW-0472">Membrane</keyword>
<name>A0AA38LFP3_TAXCH</name>
<sequence>DRKWWVKFHKKMEDEKESILEEVNGLCPSSGKNIYTAKALVLYFFTMISIHPLYLLTSVIVQNVTGLGTMLVYLGFATECPFNAKVIEELEGMTLGLKTAGKHPVPACTRAITITGLKFDMDDCSEIVS</sequence>
<evidence type="ECO:0000313" key="3">
    <source>
        <dbReference type="Proteomes" id="UP000824469"/>
    </source>
</evidence>
<keyword evidence="1" id="KW-1133">Transmembrane helix</keyword>
<keyword evidence="3" id="KW-1185">Reference proteome</keyword>
<feature type="non-terminal residue" evidence="2">
    <location>
        <position position="1"/>
    </location>
</feature>
<evidence type="ECO:0000313" key="2">
    <source>
        <dbReference type="EMBL" id="KAH9322161.1"/>
    </source>
</evidence>
<gene>
    <name evidence="2" type="ORF">KI387_016800</name>
</gene>
<evidence type="ECO:0000256" key="1">
    <source>
        <dbReference type="SAM" id="Phobius"/>
    </source>
</evidence>
<dbReference type="AlphaFoldDB" id="A0AA38LFP3"/>
<reference evidence="2 3" key="1">
    <citation type="journal article" date="2021" name="Nat. Plants">
        <title>The Taxus genome provides insights into paclitaxel biosynthesis.</title>
        <authorList>
            <person name="Xiong X."/>
            <person name="Gou J."/>
            <person name="Liao Q."/>
            <person name="Li Y."/>
            <person name="Zhou Q."/>
            <person name="Bi G."/>
            <person name="Li C."/>
            <person name="Du R."/>
            <person name="Wang X."/>
            <person name="Sun T."/>
            <person name="Guo L."/>
            <person name="Liang H."/>
            <person name="Lu P."/>
            <person name="Wu Y."/>
            <person name="Zhang Z."/>
            <person name="Ro D.K."/>
            <person name="Shang Y."/>
            <person name="Huang S."/>
            <person name="Yan J."/>
        </authorList>
    </citation>
    <scope>NUCLEOTIDE SEQUENCE [LARGE SCALE GENOMIC DNA]</scope>
    <source>
        <strain evidence="2">Ta-2019</strain>
    </source>
</reference>
<comment type="caution">
    <text evidence="2">The sequence shown here is derived from an EMBL/GenBank/DDBJ whole genome shotgun (WGS) entry which is preliminary data.</text>
</comment>
<proteinExistence type="predicted"/>
<accession>A0AA38LFP3</accession>
<feature type="non-terminal residue" evidence="2">
    <location>
        <position position="129"/>
    </location>
</feature>
<protein>
    <submittedName>
        <fullName evidence="2">Uncharacterized protein</fullName>
    </submittedName>
</protein>